<dbReference type="EMBL" id="JAFITO010000018">
    <property type="protein sequence ID" value="MBN4068485.1"/>
    <property type="molecule type" value="Genomic_DNA"/>
</dbReference>
<keyword evidence="2" id="KW-1003">Cell membrane</keyword>
<keyword evidence="10" id="KW-1185">Reference proteome</keyword>
<evidence type="ECO:0000259" key="7">
    <source>
        <dbReference type="Pfam" id="PF02706"/>
    </source>
</evidence>
<evidence type="ECO:0000256" key="3">
    <source>
        <dbReference type="ARBA" id="ARBA00022692"/>
    </source>
</evidence>
<evidence type="ECO:0008006" key="11">
    <source>
        <dbReference type="Google" id="ProtNLM"/>
    </source>
</evidence>
<sequence length="363" mass="41102">MEIEVPSPSMPDEINLLDVVRILITQKWIIVGITVISTVLAVGMALWLPSGYRAEVTLLPPLAEAVAKLNVPNINQNGAEAYFFKIEALDLYHELIKNAKSKRLQRLFFDENELAGFLSKKEDERSDDILFRDQFSAKLKVKQAKDKKETEVVVISLEGQNSSQIASWLNSFVDFVDKETILAQKLAFSTKVTRLKDSVVQRIESLRITEESLRLDSIARMEEAVLVAGKLGWVEHSENLGVLYEQAKTQMNMSFSLQEMPLYFRGSKALQAEIDVLRKRENSDPYIDELRTLQNQLEFLSLISQDTDDIHAMTLDQGAIADEKPVKPNRKLIVIMGFVLGLGLSIIISFARHMFVTKNNSRT</sequence>
<evidence type="ECO:0000256" key="6">
    <source>
        <dbReference type="SAM" id="Phobius"/>
    </source>
</evidence>
<evidence type="ECO:0000256" key="1">
    <source>
        <dbReference type="ARBA" id="ARBA00004651"/>
    </source>
</evidence>
<comment type="caution">
    <text evidence="9">The sequence shown here is derived from an EMBL/GenBank/DDBJ whole genome shotgun (WGS) entry which is preliminary data.</text>
</comment>
<comment type="subcellular location">
    <subcellularLocation>
        <location evidence="1">Cell membrane</location>
        <topology evidence="1">Multi-pass membrane protein</topology>
    </subcellularLocation>
</comment>
<dbReference type="Pfam" id="PF13807">
    <property type="entry name" value="GNVR"/>
    <property type="match status" value="1"/>
</dbReference>
<dbReference type="Proteomes" id="UP000717534">
    <property type="component" value="Unassembled WGS sequence"/>
</dbReference>
<organism evidence="9 10">
    <name type="scientific">Desulfotalea psychrophila</name>
    <dbReference type="NCBI Taxonomy" id="84980"/>
    <lineage>
        <taxon>Bacteria</taxon>
        <taxon>Pseudomonadati</taxon>
        <taxon>Thermodesulfobacteriota</taxon>
        <taxon>Desulfobulbia</taxon>
        <taxon>Desulfobulbales</taxon>
        <taxon>Desulfocapsaceae</taxon>
        <taxon>Desulfotalea</taxon>
    </lineage>
</organism>
<dbReference type="PANTHER" id="PTHR32309:SF13">
    <property type="entry name" value="FERRIC ENTEROBACTIN TRANSPORT PROTEIN FEPE"/>
    <property type="match status" value="1"/>
</dbReference>
<dbReference type="SUPFAM" id="SSF160355">
    <property type="entry name" value="Bacterial polysaccharide co-polymerase-like"/>
    <property type="match status" value="1"/>
</dbReference>
<keyword evidence="5 6" id="KW-0472">Membrane</keyword>
<accession>A0ABS3AYT9</accession>
<evidence type="ECO:0000256" key="2">
    <source>
        <dbReference type="ARBA" id="ARBA00022475"/>
    </source>
</evidence>
<reference evidence="9 10" key="1">
    <citation type="submission" date="2021-02" db="EMBL/GenBank/DDBJ databases">
        <title>Activity-based single-cell genomes from oceanic crustal fluid captures similar information to metagenomic and metatranscriptomic surveys with orders of magnitude less sampling.</title>
        <authorList>
            <person name="D'Angelo T.S."/>
            <person name="Orcutt B.N."/>
        </authorList>
    </citation>
    <scope>NUCLEOTIDE SEQUENCE [LARGE SCALE GENOMIC DNA]</scope>
    <source>
        <strain evidence="9">AH-315-G02</strain>
    </source>
</reference>
<evidence type="ECO:0000313" key="9">
    <source>
        <dbReference type="EMBL" id="MBN4068485.1"/>
    </source>
</evidence>
<dbReference type="Pfam" id="PF02706">
    <property type="entry name" value="Wzz"/>
    <property type="match status" value="1"/>
</dbReference>
<feature type="domain" description="Tyrosine-protein kinase G-rich" evidence="8">
    <location>
        <begin position="316"/>
        <end position="354"/>
    </location>
</feature>
<evidence type="ECO:0000313" key="10">
    <source>
        <dbReference type="Proteomes" id="UP000717534"/>
    </source>
</evidence>
<gene>
    <name evidence="9" type="ORF">JYU06_03045</name>
</gene>
<dbReference type="PANTHER" id="PTHR32309">
    <property type="entry name" value="TYROSINE-PROTEIN KINASE"/>
    <property type="match status" value="1"/>
</dbReference>
<evidence type="ECO:0000256" key="5">
    <source>
        <dbReference type="ARBA" id="ARBA00023136"/>
    </source>
</evidence>
<proteinExistence type="predicted"/>
<dbReference type="Gene3D" id="3.30.1890.10">
    <property type="entry name" value="FepE-like"/>
    <property type="match status" value="1"/>
</dbReference>
<keyword evidence="4 6" id="KW-1133">Transmembrane helix</keyword>
<dbReference type="InterPro" id="IPR050445">
    <property type="entry name" value="Bact_polysacc_biosynth/exp"/>
</dbReference>
<feature type="transmembrane region" description="Helical" evidence="6">
    <location>
        <begin position="28"/>
        <end position="48"/>
    </location>
</feature>
<protein>
    <recommendedName>
        <fullName evidence="11">Polysaccharide chain length determinant N-terminal domain-containing protein</fullName>
    </recommendedName>
</protein>
<keyword evidence="3 6" id="KW-0812">Transmembrane</keyword>
<evidence type="ECO:0000259" key="8">
    <source>
        <dbReference type="Pfam" id="PF13807"/>
    </source>
</evidence>
<feature type="transmembrane region" description="Helical" evidence="6">
    <location>
        <begin position="332"/>
        <end position="355"/>
    </location>
</feature>
<name>A0ABS3AYT9_9BACT</name>
<feature type="domain" description="Polysaccharide chain length determinant N-terminal" evidence="7">
    <location>
        <begin position="12"/>
        <end position="75"/>
    </location>
</feature>
<dbReference type="InterPro" id="IPR032807">
    <property type="entry name" value="GNVR"/>
</dbReference>
<dbReference type="InterPro" id="IPR003856">
    <property type="entry name" value="LPS_length_determ_N"/>
</dbReference>
<evidence type="ECO:0000256" key="4">
    <source>
        <dbReference type="ARBA" id="ARBA00022989"/>
    </source>
</evidence>